<dbReference type="Proteomes" id="UP000655366">
    <property type="component" value="Unassembled WGS sequence"/>
</dbReference>
<evidence type="ECO:0000256" key="1">
    <source>
        <dbReference type="SAM" id="MobiDB-lite"/>
    </source>
</evidence>
<dbReference type="RefSeq" id="WP_196397272.1">
    <property type="nucleotide sequence ID" value="NZ_JADNYM010000016.1"/>
</dbReference>
<organism evidence="2 3">
    <name type="scientific">Arthrobacter terrae</name>
    <dbReference type="NCBI Taxonomy" id="2935737"/>
    <lineage>
        <taxon>Bacteria</taxon>
        <taxon>Bacillati</taxon>
        <taxon>Actinomycetota</taxon>
        <taxon>Actinomycetes</taxon>
        <taxon>Micrococcales</taxon>
        <taxon>Micrococcaceae</taxon>
        <taxon>Arthrobacter</taxon>
    </lineage>
</organism>
<accession>A0A931G516</accession>
<proteinExistence type="predicted"/>
<evidence type="ECO:0000313" key="3">
    <source>
        <dbReference type="Proteomes" id="UP000655366"/>
    </source>
</evidence>
<name>A0A931G516_9MICC</name>
<feature type="compositionally biased region" description="Low complexity" evidence="1">
    <location>
        <begin position="1"/>
        <end position="25"/>
    </location>
</feature>
<sequence length="56" mass="5746">MRSSRHPPSSPGSPLLPLLHLPAGPKGAGKSSYVRDVLKPATGLPFINAGEITASL</sequence>
<comment type="caution">
    <text evidence="2">The sequence shown here is derived from an EMBL/GenBank/DDBJ whole genome shotgun (WGS) entry which is preliminary data.</text>
</comment>
<gene>
    <name evidence="2" type="ORF">IV500_13195</name>
</gene>
<keyword evidence="3" id="KW-1185">Reference proteome</keyword>
<reference evidence="2 3" key="1">
    <citation type="submission" date="2020-11" db="EMBL/GenBank/DDBJ databases">
        <title>Arthrobacter antarcticus sp. nov., isolated from Antarctic Soil.</title>
        <authorList>
            <person name="Li J."/>
        </authorList>
    </citation>
    <scope>NUCLEOTIDE SEQUENCE [LARGE SCALE GENOMIC DNA]</scope>
    <source>
        <strain evidence="2 3">Z1-20</strain>
    </source>
</reference>
<protein>
    <submittedName>
        <fullName evidence="2">Uncharacterized protein</fullName>
    </submittedName>
</protein>
<evidence type="ECO:0000313" key="2">
    <source>
        <dbReference type="EMBL" id="MBG0740336.1"/>
    </source>
</evidence>
<feature type="region of interest" description="Disordered" evidence="1">
    <location>
        <begin position="1"/>
        <end position="31"/>
    </location>
</feature>
<dbReference type="AlphaFoldDB" id="A0A931G516"/>
<dbReference type="EMBL" id="JADNYM010000016">
    <property type="protein sequence ID" value="MBG0740336.1"/>
    <property type="molecule type" value="Genomic_DNA"/>
</dbReference>